<dbReference type="OrthoDB" id="1288932at2759"/>
<dbReference type="Proteomes" id="UP000234585">
    <property type="component" value="Unassembled WGS sequence"/>
</dbReference>
<evidence type="ECO:0000259" key="12">
    <source>
        <dbReference type="Pfam" id="PF00999"/>
    </source>
</evidence>
<evidence type="ECO:0000256" key="9">
    <source>
        <dbReference type="ARBA" id="ARBA00023201"/>
    </source>
</evidence>
<keyword evidence="5 11" id="KW-1133">Transmembrane helix</keyword>
<dbReference type="Gene3D" id="1.20.1530.20">
    <property type="match status" value="2"/>
</dbReference>
<feature type="domain" description="Cation/H+ exchanger transmembrane" evidence="12">
    <location>
        <begin position="44"/>
        <end position="278"/>
    </location>
</feature>
<evidence type="ECO:0000256" key="7">
    <source>
        <dbReference type="ARBA" id="ARBA00023065"/>
    </source>
</evidence>
<feature type="transmembrane region" description="Helical" evidence="11">
    <location>
        <begin position="383"/>
        <end position="401"/>
    </location>
</feature>
<dbReference type="EMBL" id="KZ559120">
    <property type="protein sequence ID" value="PLB41432.1"/>
    <property type="molecule type" value="Genomic_DNA"/>
</dbReference>
<dbReference type="GeneID" id="36527961"/>
<dbReference type="Pfam" id="PF00999">
    <property type="entry name" value="Na_H_Exchanger"/>
    <property type="match status" value="1"/>
</dbReference>
<keyword evidence="3" id="KW-0050">Antiport</keyword>
<reference evidence="13 14" key="1">
    <citation type="submission" date="2017-12" db="EMBL/GenBank/DDBJ databases">
        <authorList>
            <consortium name="DOE Joint Genome Institute"/>
            <person name="Haridas S."/>
            <person name="Kjaerbolling I."/>
            <person name="Vesth T.C."/>
            <person name="Frisvad J.C."/>
            <person name="Nybo J.L."/>
            <person name="Theobald S."/>
            <person name="Kuo A."/>
            <person name="Bowyer P."/>
            <person name="Matsuda Y."/>
            <person name="Mondo S."/>
            <person name="Lyhne E.K."/>
            <person name="Kogle M.E."/>
            <person name="Clum A."/>
            <person name="Lipzen A."/>
            <person name="Salamov A."/>
            <person name="Ngan C.Y."/>
            <person name="Daum C."/>
            <person name="Chiniquy J."/>
            <person name="Barry K."/>
            <person name="LaButti K."/>
            <person name="Simmons B.A."/>
            <person name="Magnuson J.K."/>
            <person name="Mortensen U.H."/>
            <person name="Larsen T.O."/>
            <person name="Grigoriev I.V."/>
            <person name="Baker S.E."/>
            <person name="Andersen M.R."/>
            <person name="Nordberg H.P."/>
            <person name="Cantor M.N."/>
            <person name="Hua S.X."/>
        </authorList>
    </citation>
    <scope>NUCLEOTIDE SEQUENCE [LARGE SCALE GENOMIC DNA]</scope>
    <source>
        <strain evidence="13 14">CBS 102.13</strain>
    </source>
</reference>
<proteinExistence type="predicted"/>
<keyword evidence="4 11" id="KW-0812">Transmembrane</keyword>
<feature type="transmembrane region" description="Helical" evidence="11">
    <location>
        <begin position="40"/>
        <end position="58"/>
    </location>
</feature>
<feature type="transmembrane region" description="Helical" evidence="11">
    <location>
        <begin position="70"/>
        <end position="87"/>
    </location>
</feature>
<evidence type="ECO:0000256" key="4">
    <source>
        <dbReference type="ARBA" id="ARBA00022692"/>
    </source>
</evidence>
<feature type="transmembrane region" description="Helical" evidence="11">
    <location>
        <begin position="355"/>
        <end position="371"/>
    </location>
</feature>
<feature type="transmembrane region" description="Helical" evidence="11">
    <location>
        <begin position="243"/>
        <end position="261"/>
    </location>
</feature>
<comment type="subcellular location">
    <subcellularLocation>
        <location evidence="1">Membrane</location>
        <topology evidence="1">Multi-pass membrane protein</topology>
    </subcellularLocation>
</comment>
<keyword evidence="7" id="KW-0406">Ion transport</keyword>
<feature type="transmembrane region" description="Helical" evidence="11">
    <location>
        <begin position="129"/>
        <end position="150"/>
    </location>
</feature>
<feature type="transmembrane region" description="Helical" evidence="11">
    <location>
        <begin position="162"/>
        <end position="182"/>
    </location>
</feature>
<feature type="region of interest" description="Disordered" evidence="10">
    <location>
        <begin position="438"/>
        <end position="512"/>
    </location>
</feature>
<evidence type="ECO:0000256" key="6">
    <source>
        <dbReference type="ARBA" id="ARBA00023053"/>
    </source>
</evidence>
<feature type="compositionally biased region" description="Polar residues" evidence="10">
    <location>
        <begin position="446"/>
        <end position="471"/>
    </location>
</feature>
<evidence type="ECO:0000313" key="14">
    <source>
        <dbReference type="Proteomes" id="UP000234585"/>
    </source>
</evidence>
<gene>
    <name evidence="13" type="ORF">BDW47DRAFT_99063</name>
</gene>
<feature type="compositionally biased region" description="Low complexity" evidence="10">
    <location>
        <begin position="289"/>
        <end position="314"/>
    </location>
</feature>
<accession>A0A2I2FLD2</accession>
<feature type="transmembrane region" description="Helical" evidence="11">
    <location>
        <begin position="202"/>
        <end position="223"/>
    </location>
</feature>
<feature type="compositionally biased region" description="Polar residues" evidence="10">
    <location>
        <begin position="484"/>
        <end position="493"/>
    </location>
</feature>
<keyword evidence="8 11" id="KW-0472">Membrane</keyword>
<feature type="transmembrane region" description="Helical" evidence="11">
    <location>
        <begin position="16"/>
        <end position="33"/>
    </location>
</feature>
<evidence type="ECO:0000313" key="13">
    <source>
        <dbReference type="EMBL" id="PLB41432.1"/>
    </source>
</evidence>
<evidence type="ECO:0000256" key="5">
    <source>
        <dbReference type="ARBA" id="ARBA00022989"/>
    </source>
</evidence>
<dbReference type="RefSeq" id="XP_024675444.1">
    <property type="nucleotide sequence ID" value="XM_024820801.1"/>
</dbReference>
<evidence type="ECO:0000256" key="3">
    <source>
        <dbReference type="ARBA" id="ARBA00022449"/>
    </source>
</evidence>
<dbReference type="InterPro" id="IPR006153">
    <property type="entry name" value="Cation/H_exchanger_TM"/>
</dbReference>
<dbReference type="GO" id="GO:0006814">
    <property type="term" value="P:sodium ion transport"/>
    <property type="evidence" value="ECO:0007669"/>
    <property type="project" value="UniProtKB-KW"/>
</dbReference>
<feature type="transmembrane region" description="Helical" evidence="11">
    <location>
        <begin position="516"/>
        <end position="537"/>
    </location>
</feature>
<dbReference type="PANTHER" id="PTHR43562">
    <property type="entry name" value="NAPA-TYPE SODIUM/HYDROGEN ANTIPORTER"/>
    <property type="match status" value="1"/>
</dbReference>
<protein>
    <submittedName>
        <fullName evidence="13">Putative Na+/H+ antiporter</fullName>
    </submittedName>
</protein>
<dbReference type="GO" id="GO:1902600">
    <property type="term" value="P:proton transmembrane transport"/>
    <property type="evidence" value="ECO:0007669"/>
    <property type="project" value="InterPro"/>
</dbReference>
<evidence type="ECO:0000256" key="1">
    <source>
        <dbReference type="ARBA" id="ARBA00004141"/>
    </source>
</evidence>
<keyword evidence="9" id="KW-0739">Sodium transport</keyword>
<dbReference type="AlphaFoldDB" id="A0A2I2FLD2"/>
<name>A0A2I2FLD2_ASPCN</name>
<keyword evidence="6" id="KW-0915">Sodium</keyword>
<dbReference type="GO" id="GO:0016020">
    <property type="term" value="C:membrane"/>
    <property type="evidence" value="ECO:0007669"/>
    <property type="project" value="UniProtKB-SubCell"/>
</dbReference>
<evidence type="ECO:0000256" key="8">
    <source>
        <dbReference type="ARBA" id="ARBA00023136"/>
    </source>
</evidence>
<evidence type="ECO:0000256" key="2">
    <source>
        <dbReference type="ARBA" id="ARBA00022448"/>
    </source>
</evidence>
<dbReference type="PANTHER" id="PTHR43562:SF3">
    <property type="entry name" value="SODIUM ION_PROTON EXCHANGER (EUROFUNG)"/>
    <property type="match status" value="1"/>
</dbReference>
<feature type="compositionally biased region" description="Polar residues" evidence="10">
    <location>
        <begin position="319"/>
        <end position="330"/>
    </location>
</feature>
<evidence type="ECO:0000256" key="11">
    <source>
        <dbReference type="SAM" id="Phobius"/>
    </source>
</evidence>
<feature type="transmembrane region" description="Helical" evidence="11">
    <location>
        <begin position="557"/>
        <end position="580"/>
    </location>
</feature>
<dbReference type="GO" id="GO:0015297">
    <property type="term" value="F:antiporter activity"/>
    <property type="evidence" value="ECO:0007669"/>
    <property type="project" value="UniProtKB-KW"/>
</dbReference>
<feature type="compositionally biased region" description="Pro residues" evidence="10">
    <location>
        <begin position="499"/>
        <end position="512"/>
    </location>
</feature>
<evidence type="ECO:0000256" key="10">
    <source>
        <dbReference type="SAM" id="MobiDB-lite"/>
    </source>
</evidence>
<feature type="transmembrane region" description="Helical" evidence="11">
    <location>
        <begin position="99"/>
        <end position="123"/>
    </location>
</feature>
<keyword evidence="14" id="KW-1185">Reference proteome</keyword>
<dbReference type="InterPro" id="IPR038770">
    <property type="entry name" value="Na+/solute_symporter_sf"/>
</dbReference>
<feature type="region of interest" description="Disordered" evidence="10">
    <location>
        <begin position="289"/>
        <end position="337"/>
    </location>
</feature>
<sequence>MVESGPDAAFAYHEPPITTILSHTGFLVVLNLVNVCLDRILYCGLVGQLFIGILWGTPGAKWLNRETETVIQQLGYLGLIMLVYEGGLSTSIKSVRANLQVSVCVAITGIGAPMGLSFVLTGLVNATSLQAFAAGAALSATSLGTTFTILSTTNLISTRLGTVTTSAAMLDDVVGLVMVQIISNLGGSASSFSSLTVIRPVFVSVGFAVGLFLLCALVIKPIFQKIVSMKPRVPDAMASVQFAFLYQTVFLVGLVAGAAYAGTSSLFAAYLAGVTVTWFDGMLIESKVPPSDTSPGTSPTDSVSSNSGAQNSSARHPSRQSQTSNSTTANAARRDGTATGEKVYEKYYKQPVKRILTPLFFASIGFAIPITEMFQGSVVWRGIIYALLMAFGKSITGIWLVRFSISPRRPLSSLANGFGSGLKRPFSRIRFFCIPARTDNDHNNKQHTQAEPPVQSSREGTVTASNNQADTQSKDRGSSDIPKSATSHPEQSQPHPTTTHPPPTHHFPFPPKPKSLYPPSILGLAMIARGEVGYLIASLAQSQGMFGVGSSGGTSEIYLVVIWAISICTLVGPICVGLLVRRVKRLQEVRGASGTDPLGVWGI</sequence>
<organism evidence="13 14">
    <name type="scientific">Aspergillus candidus</name>
    <dbReference type="NCBI Taxonomy" id="41067"/>
    <lineage>
        <taxon>Eukaryota</taxon>
        <taxon>Fungi</taxon>
        <taxon>Dikarya</taxon>
        <taxon>Ascomycota</taxon>
        <taxon>Pezizomycotina</taxon>
        <taxon>Eurotiomycetes</taxon>
        <taxon>Eurotiomycetidae</taxon>
        <taxon>Eurotiales</taxon>
        <taxon>Aspergillaceae</taxon>
        <taxon>Aspergillus</taxon>
        <taxon>Aspergillus subgen. Circumdati</taxon>
    </lineage>
</organism>
<keyword evidence="2" id="KW-0813">Transport</keyword>
<feature type="transmembrane region" description="Helical" evidence="11">
    <location>
        <begin position="267"/>
        <end position="284"/>
    </location>
</feature>